<evidence type="ECO:0000313" key="1">
    <source>
        <dbReference type="EMBL" id="CAH6636083.1"/>
    </source>
</evidence>
<proteinExistence type="predicted"/>
<protein>
    <submittedName>
        <fullName evidence="1">Uncharacterized protein</fullName>
    </submittedName>
</protein>
<evidence type="ECO:0000313" key="2">
    <source>
        <dbReference type="Proteomes" id="UP001152651"/>
    </source>
</evidence>
<sequence>MMYTFFIVCLPSLIFLRIFYTFSSTTGGIHVRTFLSINDP</sequence>
<dbReference type="EMBL" id="CALSBS010000002">
    <property type="protein sequence ID" value="CAH6636083.1"/>
    <property type="molecule type" value="Genomic_DNA"/>
</dbReference>
<dbReference type="Proteomes" id="UP001152651">
    <property type="component" value="Unassembled WGS sequence"/>
</dbReference>
<organism evidence="1 2">
    <name type="scientific">Pseudocitrobacter vendiensis</name>
    <dbReference type="NCBI Taxonomy" id="2488306"/>
    <lineage>
        <taxon>Bacteria</taxon>
        <taxon>Pseudomonadati</taxon>
        <taxon>Pseudomonadota</taxon>
        <taxon>Gammaproteobacteria</taxon>
        <taxon>Enterobacterales</taxon>
        <taxon>Enterobacteriaceae</taxon>
        <taxon>Pseudocitrobacter</taxon>
    </lineage>
</organism>
<keyword evidence="2" id="KW-1185">Reference proteome</keyword>
<name>A0ABM9F6D6_9ENTR</name>
<gene>
    <name evidence="1" type="ORF">FBBNIHIM_04550</name>
</gene>
<accession>A0ABM9F6D6</accession>
<comment type="caution">
    <text evidence="1">The sequence shown here is derived from an EMBL/GenBank/DDBJ whole genome shotgun (WGS) entry which is preliminary data.</text>
</comment>
<reference evidence="1" key="1">
    <citation type="submission" date="2022-05" db="EMBL/GenBank/DDBJ databases">
        <authorList>
            <person name="Blom J."/>
        </authorList>
    </citation>
    <scope>NUCLEOTIDE SEQUENCE</scope>
    <source>
        <strain evidence="1">Type strain: CPO20170097</strain>
    </source>
</reference>